<feature type="signal peptide" evidence="1">
    <location>
        <begin position="1"/>
        <end position="21"/>
    </location>
</feature>
<protein>
    <submittedName>
        <fullName evidence="2">Uncharacterized protein</fullName>
    </submittedName>
</protein>
<accession>A0AAD6S5I1</accession>
<evidence type="ECO:0000313" key="3">
    <source>
        <dbReference type="Proteomes" id="UP001218188"/>
    </source>
</evidence>
<name>A0AAD6S5I1_9AGAR</name>
<proteinExistence type="predicted"/>
<dbReference type="EMBL" id="JARJCM010000237">
    <property type="protein sequence ID" value="KAJ7021269.1"/>
    <property type="molecule type" value="Genomic_DNA"/>
</dbReference>
<organism evidence="2 3">
    <name type="scientific">Mycena alexandri</name>
    <dbReference type="NCBI Taxonomy" id="1745969"/>
    <lineage>
        <taxon>Eukaryota</taxon>
        <taxon>Fungi</taxon>
        <taxon>Dikarya</taxon>
        <taxon>Basidiomycota</taxon>
        <taxon>Agaricomycotina</taxon>
        <taxon>Agaricomycetes</taxon>
        <taxon>Agaricomycetidae</taxon>
        <taxon>Agaricales</taxon>
        <taxon>Marasmiineae</taxon>
        <taxon>Mycenaceae</taxon>
        <taxon>Mycena</taxon>
    </lineage>
</organism>
<reference evidence="2" key="1">
    <citation type="submission" date="2023-03" db="EMBL/GenBank/DDBJ databases">
        <title>Massive genome expansion in bonnet fungi (Mycena s.s.) driven by repeated elements and novel gene families across ecological guilds.</title>
        <authorList>
            <consortium name="Lawrence Berkeley National Laboratory"/>
            <person name="Harder C.B."/>
            <person name="Miyauchi S."/>
            <person name="Viragh M."/>
            <person name="Kuo A."/>
            <person name="Thoen E."/>
            <person name="Andreopoulos B."/>
            <person name="Lu D."/>
            <person name="Skrede I."/>
            <person name="Drula E."/>
            <person name="Henrissat B."/>
            <person name="Morin E."/>
            <person name="Kohler A."/>
            <person name="Barry K."/>
            <person name="LaButti K."/>
            <person name="Morin E."/>
            <person name="Salamov A."/>
            <person name="Lipzen A."/>
            <person name="Mereny Z."/>
            <person name="Hegedus B."/>
            <person name="Baldrian P."/>
            <person name="Stursova M."/>
            <person name="Weitz H."/>
            <person name="Taylor A."/>
            <person name="Grigoriev I.V."/>
            <person name="Nagy L.G."/>
            <person name="Martin F."/>
            <person name="Kauserud H."/>
        </authorList>
    </citation>
    <scope>NUCLEOTIDE SEQUENCE</scope>
    <source>
        <strain evidence="2">CBHHK200</strain>
    </source>
</reference>
<dbReference type="Proteomes" id="UP001218188">
    <property type="component" value="Unassembled WGS sequence"/>
</dbReference>
<keyword evidence="3" id="KW-1185">Reference proteome</keyword>
<comment type="caution">
    <text evidence="2">The sequence shown here is derived from an EMBL/GenBank/DDBJ whole genome shotgun (WGS) entry which is preliminary data.</text>
</comment>
<gene>
    <name evidence="2" type="ORF">C8F04DRAFT_1195671</name>
</gene>
<evidence type="ECO:0000313" key="2">
    <source>
        <dbReference type="EMBL" id="KAJ7021269.1"/>
    </source>
</evidence>
<sequence length="193" mass="21229">MPWNLCYSVLLLTSSLPGFPAAHGPPGDSVFHRTTYACSIRTSCQYSSRSYFSVNQKTPKLTGAIHKLVLSAKDANTPGHTRTTYFPVPQGTASTAAEPRQIGNIRIPAYESKLPKNHPPIDIFDAAIAPLTQLLISFPNDHPVVNSYNRFFTKLAMPEPLNLIGDIFEDLGHGAIIRVSYNYHEVLRAIAPP</sequence>
<feature type="chain" id="PRO_5042235147" evidence="1">
    <location>
        <begin position="22"/>
        <end position="193"/>
    </location>
</feature>
<dbReference type="AlphaFoldDB" id="A0AAD6S5I1"/>
<keyword evidence="1" id="KW-0732">Signal</keyword>
<evidence type="ECO:0000256" key="1">
    <source>
        <dbReference type="SAM" id="SignalP"/>
    </source>
</evidence>